<evidence type="ECO:0000313" key="1">
    <source>
        <dbReference type="EMBL" id="AFC99572.1"/>
    </source>
</evidence>
<sequence>MNLKIVRDLTRYRQRIIDEAVAVLTAKDFFSGFDRPAESVARAVCEGLLDLLTDPDRSSDPRTVEMFMERLYNLIRKKSLKVDTTLEFLDTFEGIVRRPLDNVEDRDIDAFFSLCRSIIRQRHKELARKLR</sequence>
<dbReference type="STRING" id="1041930.Mtc_0811"/>
<dbReference type="eggNOG" id="arCOG12568">
    <property type="taxonomic scope" value="Archaea"/>
</dbReference>
<dbReference type="HOGENOM" id="CLU_1922787_0_0_2"/>
<evidence type="ECO:0000313" key="2">
    <source>
        <dbReference type="Proteomes" id="UP000005233"/>
    </source>
</evidence>
<reference evidence="1 2" key="1">
    <citation type="journal article" date="2012" name="J. Bacteriol.">
        <title>Complete genome sequence of a thermophilic methanogen, Methanocella conradii HZ254, isolated from Chinese rice field soil.</title>
        <authorList>
            <person name="Lu Z."/>
            <person name="Lu Y."/>
        </authorList>
    </citation>
    <scope>NUCLEOTIDE SEQUENCE [LARGE SCALE GENOMIC DNA]</scope>
    <source>
        <strain evidence="2">DSM 24694 / JCM 17849 / CGMCC 1.5162 / HZ254</strain>
    </source>
</reference>
<name>H8IA98_METCZ</name>
<protein>
    <submittedName>
        <fullName evidence="1">Uncharacterized protein</fullName>
    </submittedName>
</protein>
<dbReference type="KEGG" id="mez:Mtc_0811"/>
<dbReference type="Proteomes" id="UP000005233">
    <property type="component" value="Chromosome"/>
</dbReference>
<keyword evidence="2" id="KW-1185">Reference proteome</keyword>
<organism evidence="1 2">
    <name type="scientific">Methanocella conradii (strain DSM 24694 / JCM 17849 / CGMCC 1.5162 / HZ254)</name>
    <dbReference type="NCBI Taxonomy" id="1041930"/>
    <lineage>
        <taxon>Archaea</taxon>
        <taxon>Methanobacteriati</taxon>
        <taxon>Methanobacteriota</taxon>
        <taxon>Stenosarchaea group</taxon>
        <taxon>Methanomicrobia</taxon>
        <taxon>Methanocellales</taxon>
        <taxon>Methanocellaceae</taxon>
        <taxon>Methanocella</taxon>
    </lineage>
</organism>
<dbReference type="EMBL" id="CP003243">
    <property type="protein sequence ID" value="AFC99572.1"/>
    <property type="molecule type" value="Genomic_DNA"/>
</dbReference>
<dbReference type="AlphaFoldDB" id="H8IA98"/>
<proteinExistence type="predicted"/>
<gene>
    <name evidence="1" type="ordered locus">Mtc_0811</name>
</gene>
<accession>H8IA98</accession>